<dbReference type="EMBL" id="CAFBPA010000187">
    <property type="protein sequence ID" value="CAB5013186.1"/>
    <property type="molecule type" value="Genomic_DNA"/>
</dbReference>
<evidence type="ECO:0000313" key="3">
    <source>
        <dbReference type="EMBL" id="CAB4835778.1"/>
    </source>
</evidence>
<feature type="compositionally biased region" description="Basic and acidic residues" evidence="1">
    <location>
        <begin position="56"/>
        <end position="66"/>
    </location>
</feature>
<accession>A0A6J7RQZ4</accession>
<dbReference type="EMBL" id="CAFABK010000151">
    <property type="protein sequence ID" value="CAB4835778.1"/>
    <property type="molecule type" value="Genomic_DNA"/>
</dbReference>
<dbReference type="EMBL" id="CAFBPJ010000258">
    <property type="protein sequence ID" value="CAB5030848.1"/>
    <property type="molecule type" value="Genomic_DNA"/>
</dbReference>
<evidence type="ECO:0000313" key="2">
    <source>
        <dbReference type="EMBL" id="CAB4682179.1"/>
    </source>
</evidence>
<name>A0A6J7RQZ4_9ZZZZ</name>
<feature type="compositionally biased region" description="Gly residues" evidence="1">
    <location>
        <begin position="43"/>
        <end position="52"/>
    </location>
</feature>
<dbReference type="EMBL" id="CAEZWW010000182">
    <property type="protein sequence ID" value="CAB4682179.1"/>
    <property type="molecule type" value="Genomic_DNA"/>
</dbReference>
<evidence type="ECO:0000256" key="1">
    <source>
        <dbReference type="SAM" id="MobiDB-lite"/>
    </source>
</evidence>
<proteinExistence type="predicted"/>
<protein>
    <submittedName>
        <fullName evidence="5">Unannotated protein</fullName>
    </submittedName>
</protein>
<dbReference type="CDD" id="cd21631">
    <property type="entry name" value="RHH_CopG_NikR-like"/>
    <property type="match status" value="1"/>
</dbReference>
<sequence length="66" mass="7340">MYFPDELKARLVAEAARRQVTEAEIIRQAVDKETRRPRPRGGIFSGDTGGVTGANLHEHMEGFGEN</sequence>
<organism evidence="5">
    <name type="scientific">freshwater metagenome</name>
    <dbReference type="NCBI Taxonomy" id="449393"/>
    <lineage>
        <taxon>unclassified sequences</taxon>
        <taxon>metagenomes</taxon>
        <taxon>ecological metagenomes</taxon>
    </lineage>
</organism>
<evidence type="ECO:0000313" key="4">
    <source>
        <dbReference type="EMBL" id="CAB5013186.1"/>
    </source>
</evidence>
<reference evidence="5" key="1">
    <citation type="submission" date="2020-05" db="EMBL/GenBank/DDBJ databases">
        <authorList>
            <person name="Chiriac C."/>
            <person name="Salcher M."/>
            <person name="Ghai R."/>
            <person name="Kavagutti S V."/>
        </authorList>
    </citation>
    <scope>NUCLEOTIDE SEQUENCE</scope>
</reference>
<dbReference type="AlphaFoldDB" id="A0A6J7RQZ4"/>
<evidence type="ECO:0000313" key="5">
    <source>
        <dbReference type="EMBL" id="CAB5030848.1"/>
    </source>
</evidence>
<feature type="region of interest" description="Disordered" evidence="1">
    <location>
        <begin position="30"/>
        <end position="66"/>
    </location>
</feature>
<gene>
    <name evidence="2" type="ORF">UFOPK2310_01297</name>
    <name evidence="3" type="ORF">UFOPK3204_01838</name>
    <name evidence="4" type="ORF">UFOPK4043_01164</name>
    <name evidence="5" type="ORF">UFOPK4092_01604</name>
</gene>